<dbReference type="Gene3D" id="3.30.200.20">
    <property type="entry name" value="Phosphorylase Kinase, domain 1"/>
    <property type="match status" value="1"/>
</dbReference>
<dbReference type="PANTHER" id="PTHR48014">
    <property type="entry name" value="SERINE/THREONINE-PROTEIN KINASE FRAY2"/>
    <property type="match status" value="1"/>
</dbReference>
<keyword evidence="2" id="KW-0067">ATP-binding</keyword>
<evidence type="ECO:0000259" key="3">
    <source>
        <dbReference type="PROSITE" id="PS50011"/>
    </source>
</evidence>
<name>A0A9Q3IW94_9BASI</name>
<gene>
    <name evidence="4" type="ORF">O181_090873</name>
</gene>
<dbReference type="SUPFAM" id="SSF56112">
    <property type="entry name" value="Protein kinase-like (PK-like)"/>
    <property type="match status" value="1"/>
</dbReference>
<dbReference type="InterPro" id="IPR017441">
    <property type="entry name" value="Protein_kinase_ATP_BS"/>
</dbReference>
<dbReference type="PROSITE" id="PS50011">
    <property type="entry name" value="PROTEIN_KINASE_DOM"/>
    <property type="match status" value="1"/>
</dbReference>
<proteinExistence type="inferred from homology"/>
<dbReference type="InterPro" id="IPR000719">
    <property type="entry name" value="Prot_kinase_dom"/>
</dbReference>
<accession>A0A9Q3IW94</accession>
<evidence type="ECO:0000256" key="2">
    <source>
        <dbReference type="PROSITE-ProRule" id="PRU10141"/>
    </source>
</evidence>
<dbReference type="PANTHER" id="PTHR48014:SF21">
    <property type="entry name" value="SERINE_THREONINE-PROTEIN KINASE FRAY2"/>
    <property type="match status" value="1"/>
</dbReference>
<evidence type="ECO:0000313" key="4">
    <source>
        <dbReference type="EMBL" id="MBW0551158.1"/>
    </source>
</evidence>
<keyword evidence="2" id="KW-0547">Nucleotide-binding</keyword>
<dbReference type="PROSITE" id="PS00107">
    <property type="entry name" value="PROTEIN_KINASE_ATP"/>
    <property type="match status" value="1"/>
</dbReference>
<organism evidence="4 5">
    <name type="scientific">Austropuccinia psidii MF-1</name>
    <dbReference type="NCBI Taxonomy" id="1389203"/>
    <lineage>
        <taxon>Eukaryota</taxon>
        <taxon>Fungi</taxon>
        <taxon>Dikarya</taxon>
        <taxon>Basidiomycota</taxon>
        <taxon>Pucciniomycotina</taxon>
        <taxon>Pucciniomycetes</taxon>
        <taxon>Pucciniales</taxon>
        <taxon>Sphaerophragmiaceae</taxon>
        <taxon>Austropuccinia</taxon>
    </lineage>
</organism>
<dbReference type="OrthoDB" id="248923at2759"/>
<reference evidence="4" key="1">
    <citation type="submission" date="2021-03" db="EMBL/GenBank/DDBJ databases">
        <title>Draft genome sequence of rust myrtle Austropuccinia psidii MF-1, a brazilian biotype.</title>
        <authorList>
            <person name="Quecine M.C."/>
            <person name="Pachon D.M.R."/>
            <person name="Bonatelli M.L."/>
            <person name="Correr F.H."/>
            <person name="Franceschini L.M."/>
            <person name="Leite T.F."/>
            <person name="Margarido G.R.A."/>
            <person name="Almeida C.A."/>
            <person name="Ferrarezi J.A."/>
            <person name="Labate C.A."/>
        </authorList>
    </citation>
    <scope>NUCLEOTIDE SEQUENCE</scope>
    <source>
        <strain evidence="4">MF-1</strain>
    </source>
</reference>
<comment type="caution">
    <text evidence="4">The sequence shown here is derived from an EMBL/GenBank/DDBJ whole genome shotgun (WGS) entry which is preliminary data.</text>
</comment>
<keyword evidence="5" id="KW-1185">Reference proteome</keyword>
<dbReference type="GO" id="GO:0043539">
    <property type="term" value="F:protein serine/threonine kinase activator activity"/>
    <property type="evidence" value="ECO:0007669"/>
    <property type="project" value="InterPro"/>
</dbReference>
<dbReference type="Gene3D" id="1.10.510.10">
    <property type="entry name" value="Transferase(Phosphotransferase) domain 1"/>
    <property type="match status" value="1"/>
</dbReference>
<dbReference type="Proteomes" id="UP000765509">
    <property type="component" value="Unassembled WGS sequence"/>
</dbReference>
<dbReference type="EMBL" id="AVOT02056943">
    <property type="protein sequence ID" value="MBW0551158.1"/>
    <property type="molecule type" value="Genomic_DNA"/>
</dbReference>
<dbReference type="AlphaFoldDB" id="A0A9Q3IW94"/>
<dbReference type="SMART" id="SM00220">
    <property type="entry name" value="S_TKc"/>
    <property type="match status" value="1"/>
</dbReference>
<evidence type="ECO:0000313" key="5">
    <source>
        <dbReference type="Proteomes" id="UP000765509"/>
    </source>
</evidence>
<dbReference type="GO" id="GO:0006611">
    <property type="term" value="P:protein export from nucleus"/>
    <property type="evidence" value="ECO:0007669"/>
    <property type="project" value="TreeGrafter"/>
</dbReference>
<dbReference type="GO" id="GO:0005524">
    <property type="term" value="F:ATP binding"/>
    <property type="evidence" value="ECO:0007669"/>
    <property type="project" value="UniProtKB-UniRule"/>
</dbReference>
<dbReference type="GO" id="GO:0004672">
    <property type="term" value="F:protein kinase activity"/>
    <property type="evidence" value="ECO:0007669"/>
    <property type="project" value="InterPro"/>
</dbReference>
<evidence type="ECO:0000256" key="1">
    <source>
        <dbReference type="ARBA" id="ARBA00008874"/>
    </source>
</evidence>
<dbReference type="Pfam" id="PF00069">
    <property type="entry name" value="Pkinase"/>
    <property type="match status" value="1"/>
</dbReference>
<sequence>MSSESDSVFNPIPTPIPIPIPILNPKSFFKSKLKSKLKSSRLHKIFSNLSLSFSNNNIISSSSDPNLNHSSIYSNSPHDYHLGSTIGFGNSSLVRLAQFKPKDHQLCALKIINIDRLTHKQVDYLRRETLIMSLAKHPNLLPVLGQWVNDTSLCIAMPLMRAGSLTSIMQYHYQDGLPELVIATILIQALSGINYLHSNGWIHRDIKAANLLVNHDGTVLLADFGISVGLNLDSNDFSPFPSDSNLIGSCPSFEDRAMIRKRSSFVGTVMFMAPEIVLQSEYNDRADIWSFGITALELSLGKAPRATSTPAQILFDTVQKPSPTLDRSRPGAPYKYSKTFKRLIDRCLQKSPPLRPPSRELIQHRFFRQARPKNYLVSTILRDLPPLEQRQERSCLPQTASRKPSLCWDFSQFPSTFNSSK</sequence>
<protein>
    <recommendedName>
        <fullName evidence="3">Protein kinase domain-containing protein</fullName>
    </recommendedName>
</protein>
<feature type="domain" description="Protein kinase" evidence="3">
    <location>
        <begin position="80"/>
        <end position="367"/>
    </location>
</feature>
<dbReference type="GO" id="GO:1902554">
    <property type="term" value="C:serine/threonine protein kinase complex"/>
    <property type="evidence" value="ECO:0007669"/>
    <property type="project" value="TreeGrafter"/>
</dbReference>
<comment type="similarity">
    <text evidence="1">Belongs to the protein kinase superfamily. STE Ser/Thr protein kinase family. STE20 subfamily.</text>
</comment>
<dbReference type="InterPro" id="IPR011009">
    <property type="entry name" value="Kinase-like_dom_sf"/>
</dbReference>
<feature type="binding site" evidence="2">
    <location>
        <position position="110"/>
    </location>
    <ligand>
        <name>ATP</name>
        <dbReference type="ChEBI" id="CHEBI:30616"/>
    </ligand>
</feature>
<dbReference type="InterPro" id="IPR047173">
    <property type="entry name" value="STRAD_A/B-like"/>
</dbReference>